<sequence length="311" mass="34492">MKWAEIRIHTSAEASEAVANIFHEAGVNGVVIEDSAALDRSWEDRFGEIYQLEPNDFPDEGVIIKAYLPDTPSLEDKIQAIQREFLALQEHGLSLGPKQLSVVKISQADWENEWKKYYKPLAITERITIKPLWEPYTRKHEKELVIEMDPGMAFGTGSHPSTILSIRALEKHVQTGHEVVDIGCGSGILSVVAAKLGAKKVLALDLDEVAVEATRQNARLNHLADRIEVRQNNLLDDVKGNYDVVVANIIAEVIIRLASAVPARLKAGGCFIASGIIAAKKEEVLVALEQAGFRRFEDERLDDWVAICARV</sequence>
<dbReference type="PANTHER" id="PTHR43648:SF1">
    <property type="entry name" value="ELECTRON TRANSFER FLAVOPROTEIN BETA SUBUNIT LYSINE METHYLTRANSFERASE"/>
    <property type="match status" value="1"/>
</dbReference>
<dbReference type="GO" id="GO:0005737">
    <property type="term" value="C:cytoplasm"/>
    <property type="evidence" value="ECO:0007669"/>
    <property type="project" value="UniProtKB-SubCell"/>
</dbReference>
<dbReference type="InterPro" id="IPR050078">
    <property type="entry name" value="Ribosomal_L11_MeTrfase_PrmA"/>
</dbReference>
<accession>A0A1Y3PLG9</accession>
<evidence type="ECO:0000256" key="4">
    <source>
        <dbReference type="ARBA" id="ARBA00022679"/>
    </source>
</evidence>
<feature type="binding site" evidence="6">
    <location>
        <position position="162"/>
    </location>
    <ligand>
        <name>S-adenosyl-L-methionine</name>
        <dbReference type="ChEBI" id="CHEBI:59789"/>
    </ligand>
</feature>
<keyword evidence="3 6" id="KW-0489">Methyltransferase</keyword>
<dbReference type="InterPro" id="IPR029063">
    <property type="entry name" value="SAM-dependent_MTases_sf"/>
</dbReference>
<dbReference type="PANTHER" id="PTHR43648">
    <property type="entry name" value="ELECTRON TRANSFER FLAVOPROTEIN BETA SUBUNIT LYSINE METHYLTRANSFERASE"/>
    <property type="match status" value="1"/>
</dbReference>
<keyword evidence="7" id="KW-0687">Ribonucleoprotein</keyword>
<gene>
    <name evidence="6" type="primary">prmA</name>
    <name evidence="7" type="ORF">BAA01_08755</name>
</gene>
<name>A0A1Y3PLG9_9BACI</name>
<feature type="binding site" evidence="6">
    <location>
        <position position="205"/>
    </location>
    <ligand>
        <name>S-adenosyl-L-methionine</name>
        <dbReference type="ChEBI" id="CHEBI:59789"/>
    </ligand>
</feature>
<dbReference type="Proteomes" id="UP000196475">
    <property type="component" value="Unassembled WGS sequence"/>
</dbReference>
<dbReference type="EMBL" id="LZRT01000063">
    <property type="protein sequence ID" value="OUM88245.1"/>
    <property type="molecule type" value="Genomic_DNA"/>
</dbReference>
<keyword evidence="7" id="KW-0689">Ribosomal protein</keyword>
<dbReference type="HAMAP" id="MF_00735">
    <property type="entry name" value="Methyltr_PrmA"/>
    <property type="match status" value="1"/>
</dbReference>
<dbReference type="SUPFAM" id="SSF53335">
    <property type="entry name" value="S-adenosyl-L-methionine-dependent methyltransferases"/>
    <property type="match status" value="1"/>
</dbReference>
<feature type="binding site" evidence="6">
    <location>
        <position position="248"/>
    </location>
    <ligand>
        <name>S-adenosyl-L-methionine</name>
        <dbReference type="ChEBI" id="CHEBI:59789"/>
    </ligand>
</feature>
<proteinExistence type="inferred from homology"/>
<comment type="similarity">
    <text evidence="1 6">Belongs to the methyltransferase superfamily. PrmA family.</text>
</comment>
<dbReference type="GO" id="GO:0005840">
    <property type="term" value="C:ribosome"/>
    <property type="evidence" value="ECO:0007669"/>
    <property type="project" value="UniProtKB-KW"/>
</dbReference>
<comment type="caution">
    <text evidence="7">The sequence shown here is derived from an EMBL/GenBank/DDBJ whole genome shotgun (WGS) entry which is preliminary data.</text>
</comment>
<evidence type="ECO:0000256" key="6">
    <source>
        <dbReference type="HAMAP-Rule" id="MF_00735"/>
    </source>
</evidence>
<reference evidence="8" key="1">
    <citation type="submission" date="2016-06" db="EMBL/GenBank/DDBJ databases">
        <authorList>
            <person name="Nascimento L."/>
            <person name="Pereira R.V."/>
            <person name="Martins L.F."/>
            <person name="Quaggio R.B."/>
            <person name="Silva A.M."/>
            <person name="Setubal J.C."/>
        </authorList>
    </citation>
    <scope>NUCLEOTIDE SEQUENCE [LARGE SCALE GENOMIC DNA]</scope>
</reference>
<dbReference type="GO" id="GO:0032259">
    <property type="term" value="P:methylation"/>
    <property type="evidence" value="ECO:0007669"/>
    <property type="project" value="UniProtKB-KW"/>
</dbReference>
<organism evidence="7 8">
    <name type="scientific">Bacillus thermozeamaize</name>
    <dbReference type="NCBI Taxonomy" id="230954"/>
    <lineage>
        <taxon>Bacteria</taxon>
        <taxon>Bacillati</taxon>
        <taxon>Bacillota</taxon>
        <taxon>Bacilli</taxon>
        <taxon>Bacillales</taxon>
        <taxon>Bacillaceae</taxon>
        <taxon>Bacillus</taxon>
    </lineage>
</organism>
<keyword evidence="2 6" id="KW-0963">Cytoplasm</keyword>
<evidence type="ECO:0000256" key="3">
    <source>
        <dbReference type="ARBA" id="ARBA00022603"/>
    </source>
</evidence>
<protein>
    <recommendedName>
        <fullName evidence="6">Ribosomal protein L11 methyltransferase</fullName>
        <shortName evidence="6">L11 Mtase</shortName>
        <ecNumber evidence="6">2.1.1.-</ecNumber>
    </recommendedName>
</protein>
<evidence type="ECO:0000256" key="1">
    <source>
        <dbReference type="ARBA" id="ARBA00009741"/>
    </source>
</evidence>
<evidence type="ECO:0000313" key="8">
    <source>
        <dbReference type="Proteomes" id="UP000196475"/>
    </source>
</evidence>
<dbReference type="AlphaFoldDB" id="A0A1Y3PLG9"/>
<dbReference type="EC" id="2.1.1.-" evidence="6"/>
<feature type="binding site" evidence="6">
    <location>
        <position position="183"/>
    </location>
    <ligand>
        <name>S-adenosyl-L-methionine</name>
        <dbReference type="ChEBI" id="CHEBI:59789"/>
    </ligand>
</feature>
<dbReference type="Gene3D" id="3.40.50.150">
    <property type="entry name" value="Vaccinia Virus protein VP39"/>
    <property type="match status" value="1"/>
</dbReference>
<dbReference type="Pfam" id="PF06325">
    <property type="entry name" value="PrmA"/>
    <property type="match status" value="1"/>
</dbReference>
<comment type="catalytic activity">
    <reaction evidence="6">
        <text>L-lysyl-[protein] + 3 S-adenosyl-L-methionine = N(6),N(6),N(6)-trimethyl-L-lysyl-[protein] + 3 S-adenosyl-L-homocysteine + 3 H(+)</text>
        <dbReference type="Rhea" id="RHEA:54192"/>
        <dbReference type="Rhea" id="RHEA-COMP:9752"/>
        <dbReference type="Rhea" id="RHEA-COMP:13826"/>
        <dbReference type="ChEBI" id="CHEBI:15378"/>
        <dbReference type="ChEBI" id="CHEBI:29969"/>
        <dbReference type="ChEBI" id="CHEBI:57856"/>
        <dbReference type="ChEBI" id="CHEBI:59789"/>
        <dbReference type="ChEBI" id="CHEBI:61961"/>
    </reaction>
</comment>
<dbReference type="PIRSF" id="PIRSF000401">
    <property type="entry name" value="RPL11_MTase"/>
    <property type="match status" value="1"/>
</dbReference>
<dbReference type="InterPro" id="IPR004498">
    <property type="entry name" value="Ribosomal_PrmA_MeTrfase"/>
</dbReference>
<comment type="function">
    <text evidence="6">Methylates ribosomal protein L11.</text>
</comment>
<evidence type="ECO:0000313" key="7">
    <source>
        <dbReference type="EMBL" id="OUM88245.1"/>
    </source>
</evidence>
<keyword evidence="5 6" id="KW-0949">S-adenosyl-L-methionine</keyword>
<keyword evidence="4 6" id="KW-0808">Transferase</keyword>
<comment type="subcellular location">
    <subcellularLocation>
        <location evidence="6">Cytoplasm</location>
    </subcellularLocation>
</comment>
<dbReference type="NCBIfam" id="TIGR00406">
    <property type="entry name" value="prmA"/>
    <property type="match status" value="1"/>
</dbReference>
<dbReference type="GO" id="GO:0016279">
    <property type="term" value="F:protein-lysine N-methyltransferase activity"/>
    <property type="evidence" value="ECO:0007669"/>
    <property type="project" value="RHEA"/>
</dbReference>
<evidence type="ECO:0000256" key="2">
    <source>
        <dbReference type="ARBA" id="ARBA00022490"/>
    </source>
</evidence>
<dbReference type="CDD" id="cd02440">
    <property type="entry name" value="AdoMet_MTases"/>
    <property type="match status" value="1"/>
</dbReference>
<evidence type="ECO:0000256" key="5">
    <source>
        <dbReference type="ARBA" id="ARBA00022691"/>
    </source>
</evidence>